<dbReference type="AlphaFoldDB" id="A0A3M7T9U0"/>
<reference evidence="1 2" key="1">
    <citation type="journal article" date="2018" name="Sci. Rep.">
        <title>Genomic signatures of local adaptation to the degree of environmental predictability in rotifers.</title>
        <authorList>
            <person name="Franch-Gras L."/>
            <person name="Hahn C."/>
            <person name="Garcia-Roger E.M."/>
            <person name="Carmona M.J."/>
            <person name="Serra M."/>
            <person name="Gomez A."/>
        </authorList>
    </citation>
    <scope>NUCLEOTIDE SEQUENCE [LARGE SCALE GENOMIC DNA]</scope>
    <source>
        <strain evidence="1">HYR1</strain>
    </source>
</reference>
<gene>
    <name evidence="1" type="ORF">BpHYR1_009776</name>
</gene>
<name>A0A3M7T9U0_BRAPC</name>
<keyword evidence="2" id="KW-1185">Reference proteome</keyword>
<evidence type="ECO:0000313" key="1">
    <source>
        <dbReference type="EMBL" id="RNA44846.1"/>
    </source>
</evidence>
<sequence>MIGKRFQTLFYAFINNFKTDMSFIKNIKWSIVAYFNQRFNLKIYFEFFLLRATFLPTIKEGIFIPGCVQLGVCLSPRAA</sequence>
<accession>A0A3M7T9U0</accession>
<proteinExistence type="predicted"/>
<organism evidence="1 2">
    <name type="scientific">Brachionus plicatilis</name>
    <name type="common">Marine rotifer</name>
    <name type="synonym">Brachionus muelleri</name>
    <dbReference type="NCBI Taxonomy" id="10195"/>
    <lineage>
        <taxon>Eukaryota</taxon>
        <taxon>Metazoa</taxon>
        <taxon>Spiralia</taxon>
        <taxon>Gnathifera</taxon>
        <taxon>Rotifera</taxon>
        <taxon>Eurotatoria</taxon>
        <taxon>Monogononta</taxon>
        <taxon>Pseudotrocha</taxon>
        <taxon>Ploima</taxon>
        <taxon>Brachionidae</taxon>
        <taxon>Brachionus</taxon>
    </lineage>
</organism>
<comment type="caution">
    <text evidence="1">The sequence shown here is derived from an EMBL/GenBank/DDBJ whole genome shotgun (WGS) entry which is preliminary data.</text>
</comment>
<protein>
    <submittedName>
        <fullName evidence="1">Uncharacterized protein</fullName>
    </submittedName>
</protein>
<evidence type="ECO:0000313" key="2">
    <source>
        <dbReference type="Proteomes" id="UP000276133"/>
    </source>
</evidence>
<dbReference type="Proteomes" id="UP000276133">
    <property type="component" value="Unassembled WGS sequence"/>
</dbReference>
<dbReference type="EMBL" id="REGN01000054">
    <property type="protein sequence ID" value="RNA44846.1"/>
    <property type="molecule type" value="Genomic_DNA"/>
</dbReference>